<dbReference type="GO" id="GO:0005524">
    <property type="term" value="F:ATP binding"/>
    <property type="evidence" value="ECO:0007669"/>
    <property type="project" value="UniProtKB-KW"/>
</dbReference>
<dbReference type="PANTHER" id="PTHR43335">
    <property type="entry name" value="ABC TRANSPORTER, ATP-BINDING PROTEIN"/>
    <property type="match status" value="1"/>
</dbReference>
<dbReference type="InterPro" id="IPR003439">
    <property type="entry name" value="ABC_transporter-like_ATP-bd"/>
</dbReference>
<accession>A0A8J3WY10</accession>
<dbReference type="GO" id="GO:0016887">
    <property type="term" value="F:ATP hydrolysis activity"/>
    <property type="evidence" value="ECO:0007669"/>
    <property type="project" value="InterPro"/>
</dbReference>
<name>A0A8J3WY10_9ACTN</name>
<protein>
    <recommendedName>
        <fullName evidence="5">ABC transporter domain-containing protein</fullName>
    </recommendedName>
</protein>
<dbReference type="Pfam" id="PF00005">
    <property type="entry name" value="ABC_tran"/>
    <property type="match status" value="1"/>
</dbReference>
<keyword evidence="2" id="KW-0813">Transport</keyword>
<keyword evidence="3" id="KW-0547">Nucleotide-binding</keyword>
<gene>
    <name evidence="6" type="ORF">Pta02_53900</name>
</gene>
<evidence type="ECO:0000313" key="6">
    <source>
        <dbReference type="EMBL" id="GII03382.1"/>
    </source>
</evidence>
<reference evidence="6" key="1">
    <citation type="submission" date="2021-01" db="EMBL/GenBank/DDBJ databases">
        <title>Whole genome shotgun sequence of Planobispora takensis NBRC 109077.</title>
        <authorList>
            <person name="Komaki H."/>
            <person name="Tamura T."/>
        </authorList>
    </citation>
    <scope>NUCLEOTIDE SEQUENCE</scope>
    <source>
        <strain evidence="6">NBRC 109077</strain>
    </source>
</reference>
<evidence type="ECO:0000256" key="4">
    <source>
        <dbReference type="ARBA" id="ARBA00022840"/>
    </source>
</evidence>
<dbReference type="EMBL" id="BOOK01000038">
    <property type="protein sequence ID" value="GII03382.1"/>
    <property type="molecule type" value="Genomic_DNA"/>
</dbReference>
<dbReference type="SUPFAM" id="SSF52540">
    <property type="entry name" value="P-loop containing nucleoside triphosphate hydrolases"/>
    <property type="match status" value="1"/>
</dbReference>
<comment type="caution">
    <text evidence="6">The sequence shown here is derived from an EMBL/GenBank/DDBJ whole genome shotgun (WGS) entry which is preliminary data.</text>
</comment>
<organism evidence="6 7">
    <name type="scientific">Planobispora takensis</name>
    <dbReference type="NCBI Taxonomy" id="1367882"/>
    <lineage>
        <taxon>Bacteria</taxon>
        <taxon>Bacillati</taxon>
        <taxon>Actinomycetota</taxon>
        <taxon>Actinomycetes</taxon>
        <taxon>Streptosporangiales</taxon>
        <taxon>Streptosporangiaceae</taxon>
        <taxon>Planobispora</taxon>
    </lineage>
</organism>
<dbReference type="SMART" id="SM00382">
    <property type="entry name" value="AAA"/>
    <property type="match status" value="1"/>
</dbReference>
<evidence type="ECO:0000256" key="3">
    <source>
        <dbReference type="ARBA" id="ARBA00022741"/>
    </source>
</evidence>
<dbReference type="PROSITE" id="PS00211">
    <property type="entry name" value="ABC_TRANSPORTER_1"/>
    <property type="match status" value="1"/>
</dbReference>
<evidence type="ECO:0000256" key="1">
    <source>
        <dbReference type="ARBA" id="ARBA00005417"/>
    </source>
</evidence>
<proteinExistence type="inferred from homology"/>
<feature type="domain" description="ABC transporter" evidence="5">
    <location>
        <begin position="37"/>
        <end position="257"/>
    </location>
</feature>
<dbReference type="AlphaFoldDB" id="A0A8J3WY10"/>
<keyword evidence="7" id="KW-1185">Reference proteome</keyword>
<sequence>MDPWVEIVLPRPDIGGSVHGPVNRARPPRHRRSMSVITVTRLGKSFGRVRAVDDLSFSVEPGAVTAFLGPNGAGKTTTLRMILGLVTPTSGSATVGGRPYRDLTDPLTAVGAVLEAAAFHPGLTARTHLEILRTAAGLAPERVDHVLDQVDLTGAADRRVGGFSLGMRQRLALATALLGDPAVLILDEPANGLDPAGVHWLRGFLRAYALQGRTVLVSTHALAEIRQIADHVIIISGGRMVFTGPLAAGSDLEELYLEVTR</sequence>
<dbReference type="PANTHER" id="PTHR43335:SF4">
    <property type="entry name" value="ABC TRANSPORTER, ATP-BINDING PROTEIN"/>
    <property type="match status" value="1"/>
</dbReference>
<evidence type="ECO:0000256" key="2">
    <source>
        <dbReference type="ARBA" id="ARBA00022448"/>
    </source>
</evidence>
<comment type="similarity">
    <text evidence="1">Belongs to the ABC transporter superfamily.</text>
</comment>
<dbReference type="Proteomes" id="UP000634476">
    <property type="component" value="Unassembled WGS sequence"/>
</dbReference>
<dbReference type="InterPro" id="IPR003593">
    <property type="entry name" value="AAA+_ATPase"/>
</dbReference>
<dbReference type="InterPro" id="IPR017871">
    <property type="entry name" value="ABC_transporter-like_CS"/>
</dbReference>
<dbReference type="PROSITE" id="PS50893">
    <property type="entry name" value="ABC_TRANSPORTER_2"/>
    <property type="match status" value="1"/>
</dbReference>
<evidence type="ECO:0000259" key="5">
    <source>
        <dbReference type="PROSITE" id="PS50893"/>
    </source>
</evidence>
<dbReference type="InterPro" id="IPR027417">
    <property type="entry name" value="P-loop_NTPase"/>
</dbReference>
<evidence type="ECO:0000313" key="7">
    <source>
        <dbReference type="Proteomes" id="UP000634476"/>
    </source>
</evidence>
<dbReference type="Gene3D" id="3.40.50.300">
    <property type="entry name" value="P-loop containing nucleotide triphosphate hydrolases"/>
    <property type="match status" value="1"/>
</dbReference>
<keyword evidence="4" id="KW-0067">ATP-binding</keyword>